<dbReference type="EMBL" id="PDET01000011">
    <property type="protein sequence ID" value="PRD14456.1"/>
    <property type="molecule type" value="Genomic_DNA"/>
</dbReference>
<dbReference type="GO" id="GO:0005886">
    <property type="term" value="C:plasma membrane"/>
    <property type="evidence" value="ECO:0007669"/>
    <property type="project" value="UniProtKB-SubCell"/>
</dbReference>
<dbReference type="GO" id="GO:0046872">
    <property type="term" value="F:metal ion binding"/>
    <property type="evidence" value="ECO:0007669"/>
    <property type="project" value="UniProtKB-KW"/>
</dbReference>
<evidence type="ECO:0000256" key="10">
    <source>
        <dbReference type="ARBA" id="ARBA00023004"/>
    </source>
</evidence>
<dbReference type="InterPro" id="IPR016174">
    <property type="entry name" value="Di-haem_cyt_TM"/>
</dbReference>
<evidence type="ECO:0000256" key="13">
    <source>
        <dbReference type="SAM" id="Phobius"/>
    </source>
</evidence>
<evidence type="ECO:0000256" key="5">
    <source>
        <dbReference type="ARBA" id="ARBA00022617"/>
    </source>
</evidence>
<keyword evidence="3" id="KW-0813">Transport</keyword>
<evidence type="ECO:0000256" key="6">
    <source>
        <dbReference type="ARBA" id="ARBA00022692"/>
    </source>
</evidence>
<comment type="subcellular location">
    <subcellularLocation>
        <location evidence="2">Cell membrane</location>
        <topology evidence="2">Multi-pass membrane protein</topology>
    </subcellularLocation>
</comment>
<evidence type="ECO:0000256" key="3">
    <source>
        <dbReference type="ARBA" id="ARBA00022448"/>
    </source>
</evidence>
<dbReference type="GO" id="GO:0009055">
    <property type="term" value="F:electron transfer activity"/>
    <property type="evidence" value="ECO:0007669"/>
    <property type="project" value="InterPro"/>
</dbReference>
<organism evidence="15 16">
    <name type="scientific">Pantoea coffeiphila</name>
    <dbReference type="NCBI Taxonomy" id="1465635"/>
    <lineage>
        <taxon>Bacteria</taxon>
        <taxon>Pseudomonadati</taxon>
        <taxon>Pseudomonadota</taxon>
        <taxon>Gammaproteobacteria</taxon>
        <taxon>Enterobacterales</taxon>
        <taxon>Erwiniaceae</taxon>
        <taxon>Pantoea</taxon>
    </lineage>
</organism>
<feature type="transmembrane region" description="Helical" evidence="13">
    <location>
        <begin position="173"/>
        <end position="204"/>
    </location>
</feature>
<sequence length="228" mass="25589">MVMTGDLFSKYDRIHPIPALFSPRYPGRCSMKDPNRTGRQWMDTPERYGLVTRILHWGMAYLLLWQLIMALSWKAFNPSETVENIARFGPDHGTVGLLTIALVVVRAAWGVINRRRRPPRSAGWMGTAAHAAHLMLYALMFIIPAIALLRVYGSGEGWSPWGLPLIPETGTEIGWMIAPANALHALLAWVLCGIMAVHILAALYHRFVLRDGTFDRMAGLKSSREGRE</sequence>
<evidence type="ECO:0000313" key="15">
    <source>
        <dbReference type="EMBL" id="PRD14456.1"/>
    </source>
</evidence>
<keyword evidence="11 13" id="KW-0472">Membrane</keyword>
<comment type="similarity">
    <text evidence="12">Belongs to the cytochrome b561 family.</text>
</comment>
<dbReference type="PANTHER" id="PTHR30529:SF1">
    <property type="entry name" value="CYTOCHROME B561 HOMOLOG 2"/>
    <property type="match status" value="1"/>
</dbReference>
<accession>A0A2S9I9I4</accession>
<keyword evidence="7" id="KW-0479">Metal-binding</keyword>
<feature type="transmembrane region" description="Helical" evidence="13">
    <location>
        <begin position="93"/>
        <end position="113"/>
    </location>
</feature>
<feature type="transmembrane region" description="Helical" evidence="13">
    <location>
        <begin position="54"/>
        <end position="73"/>
    </location>
</feature>
<feature type="transmembrane region" description="Helical" evidence="13">
    <location>
        <begin position="134"/>
        <end position="153"/>
    </location>
</feature>
<comment type="caution">
    <text evidence="15">The sequence shown here is derived from an EMBL/GenBank/DDBJ whole genome shotgun (WGS) entry which is preliminary data.</text>
</comment>
<evidence type="ECO:0000256" key="11">
    <source>
        <dbReference type="ARBA" id="ARBA00023136"/>
    </source>
</evidence>
<keyword evidence="16" id="KW-1185">Reference proteome</keyword>
<dbReference type="OrthoDB" id="8589936at2"/>
<dbReference type="Gene3D" id="1.20.950.20">
    <property type="entry name" value="Transmembrane di-heme cytochromes, Chain C"/>
    <property type="match status" value="1"/>
</dbReference>
<keyword evidence="8" id="KW-0249">Electron transport</keyword>
<evidence type="ECO:0000313" key="16">
    <source>
        <dbReference type="Proteomes" id="UP000239181"/>
    </source>
</evidence>
<dbReference type="Pfam" id="PF01292">
    <property type="entry name" value="Ni_hydr_CYTB"/>
    <property type="match status" value="1"/>
</dbReference>
<evidence type="ECO:0000256" key="4">
    <source>
        <dbReference type="ARBA" id="ARBA00022475"/>
    </source>
</evidence>
<dbReference type="AlphaFoldDB" id="A0A2S9I9I4"/>
<keyword evidence="6 13" id="KW-0812">Transmembrane</keyword>
<dbReference type="PANTHER" id="PTHR30529">
    <property type="entry name" value="CYTOCHROME B561"/>
    <property type="match status" value="1"/>
</dbReference>
<dbReference type="InterPro" id="IPR011577">
    <property type="entry name" value="Cyt_b561_bac/Ni-Hgenase"/>
</dbReference>
<keyword evidence="10" id="KW-0408">Iron</keyword>
<dbReference type="SUPFAM" id="SSF81342">
    <property type="entry name" value="Transmembrane di-heme cytochromes"/>
    <property type="match status" value="1"/>
</dbReference>
<proteinExistence type="inferred from homology"/>
<evidence type="ECO:0000256" key="1">
    <source>
        <dbReference type="ARBA" id="ARBA00001970"/>
    </source>
</evidence>
<protein>
    <submittedName>
        <fullName evidence="15">Cytochrome B</fullName>
    </submittedName>
</protein>
<reference evidence="15 16" key="1">
    <citation type="submission" date="2017-10" db="EMBL/GenBank/DDBJ databases">
        <title>Draft genome of two endophytic bacteria isolated from 'guarana' Paullinia cupana (Mart.) Ducke.</title>
        <authorList>
            <person name="Siqueira K.A."/>
            <person name="Liotti R.G."/>
            <person name="Mendes T.A."/>
            <person name="Soares M.A."/>
        </authorList>
    </citation>
    <scope>NUCLEOTIDE SEQUENCE [LARGE SCALE GENOMIC DNA]</scope>
    <source>
        <strain evidence="15 16">342</strain>
    </source>
</reference>
<evidence type="ECO:0000256" key="9">
    <source>
        <dbReference type="ARBA" id="ARBA00022989"/>
    </source>
</evidence>
<keyword evidence="4" id="KW-1003">Cell membrane</keyword>
<comment type="cofactor">
    <cofactor evidence="1">
        <name>heme b</name>
        <dbReference type="ChEBI" id="CHEBI:60344"/>
    </cofactor>
</comment>
<dbReference type="GO" id="GO:0020037">
    <property type="term" value="F:heme binding"/>
    <property type="evidence" value="ECO:0007669"/>
    <property type="project" value="TreeGrafter"/>
</dbReference>
<name>A0A2S9I9I4_9GAMM</name>
<evidence type="ECO:0000256" key="12">
    <source>
        <dbReference type="ARBA" id="ARBA00037975"/>
    </source>
</evidence>
<gene>
    <name evidence="15" type="ORF">CQW29_16525</name>
</gene>
<keyword evidence="5" id="KW-0349">Heme</keyword>
<feature type="domain" description="Cytochrome b561 bacterial/Ni-hydrogenase" evidence="14">
    <location>
        <begin position="47"/>
        <end position="217"/>
    </location>
</feature>
<evidence type="ECO:0000256" key="8">
    <source>
        <dbReference type="ARBA" id="ARBA00022982"/>
    </source>
</evidence>
<dbReference type="GO" id="GO:0022904">
    <property type="term" value="P:respiratory electron transport chain"/>
    <property type="evidence" value="ECO:0007669"/>
    <property type="project" value="InterPro"/>
</dbReference>
<evidence type="ECO:0000256" key="7">
    <source>
        <dbReference type="ARBA" id="ARBA00022723"/>
    </source>
</evidence>
<dbReference type="InterPro" id="IPR052168">
    <property type="entry name" value="Cytochrome_b561_oxidase"/>
</dbReference>
<evidence type="ECO:0000259" key="14">
    <source>
        <dbReference type="Pfam" id="PF01292"/>
    </source>
</evidence>
<evidence type="ECO:0000256" key="2">
    <source>
        <dbReference type="ARBA" id="ARBA00004651"/>
    </source>
</evidence>
<keyword evidence="9 13" id="KW-1133">Transmembrane helix</keyword>
<dbReference type="Proteomes" id="UP000239181">
    <property type="component" value="Unassembled WGS sequence"/>
</dbReference>